<dbReference type="Proteomes" id="UP001501577">
    <property type="component" value="Unassembled WGS sequence"/>
</dbReference>
<feature type="domain" description="HMA" evidence="4">
    <location>
        <begin position="2"/>
        <end position="68"/>
    </location>
</feature>
<dbReference type="PANTHER" id="PTHR46594">
    <property type="entry name" value="P-TYPE CATION-TRANSPORTING ATPASE"/>
    <property type="match status" value="1"/>
</dbReference>
<dbReference type="InterPro" id="IPR006121">
    <property type="entry name" value="HMA_dom"/>
</dbReference>
<organism evidence="5 6">
    <name type="scientific">Tetragenococcus solitarius</name>
    <dbReference type="NCBI Taxonomy" id="71453"/>
    <lineage>
        <taxon>Bacteria</taxon>
        <taxon>Bacillati</taxon>
        <taxon>Bacillota</taxon>
        <taxon>Bacilli</taxon>
        <taxon>Lactobacillales</taxon>
        <taxon>Enterococcaceae</taxon>
        <taxon>Tetragenococcus</taxon>
    </lineage>
</organism>
<accession>A0ABN3Y3T4</accession>
<keyword evidence="6" id="KW-1185">Reference proteome</keyword>
<keyword evidence="2" id="KW-0479">Metal-binding</keyword>
<sequence>MENKSFAIEGMTCASCAQTVEKAAKKVRGVTKASVNLATEKLSIEYDEPTFSVENLQKAVDNSGYEMIAQEGTTQTFAIEGMTCASCAQTIEKAVGKLSGVDKASVNLATEKM</sequence>
<dbReference type="EMBL" id="BAAAXQ010000036">
    <property type="protein sequence ID" value="GAA3017113.1"/>
    <property type="molecule type" value="Genomic_DNA"/>
</dbReference>
<dbReference type="PROSITE" id="PS50846">
    <property type="entry name" value="HMA_2"/>
    <property type="match status" value="2"/>
</dbReference>
<dbReference type="InterPro" id="IPR036163">
    <property type="entry name" value="HMA_dom_sf"/>
</dbReference>
<dbReference type="PANTHER" id="PTHR46594:SF4">
    <property type="entry name" value="P-TYPE CATION-TRANSPORTING ATPASE"/>
    <property type="match status" value="1"/>
</dbReference>
<gene>
    <name evidence="5" type="ORF">GCM10019998_11690</name>
</gene>
<evidence type="ECO:0000313" key="6">
    <source>
        <dbReference type="Proteomes" id="UP001501577"/>
    </source>
</evidence>
<dbReference type="SUPFAM" id="SSF55008">
    <property type="entry name" value="HMA, heavy metal-associated domain"/>
    <property type="match status" value="2"/>
</dbReference>
<dbReference type="PRINTS" id="PR00946">
    <property type="entry name" value="HGSCAVENGER"/>
</dbReference>
<dbReference type="InterPro" id="IPR001802">
    <property type="entry name" value="MerP/CopZ"/>
</dbReference>
<name>A0ABN3Y3T4_9ENTE</name>
<dbReference type="NCBIfam" id="TIGR00003">
    <property type="entry name" value="copper ion binding protein"/>
    <property type="match status" value="2"/>
</dbReference>
<reference evidence="5 6" key="1">
    <citation type="journal article" date="2019" name="Int. J. Syst. Evol. Microbiol.">
        <title>The Global Catalogue of Microorganisms (GCM) 10K type strain sequencing project: providing services to taxonomists for standard genome sequencing and annotation.</title>
        <authorList>
            <consortium name="The Broad Institute Genomics Platform"/>
            <consortium name="The Broad Institute Genome Sequencing Center for Infectious Disease"/>
            <person name="Wu L."/>
            <person name="Ma J."/>
        </authorList>
    </citation>
    <scope>NUCLEOTIDE SEQUENCE [LARGE SCALE GENOMIC DNA]</scope>
    <source>
        <strain evidence="5 6">JCM 8736</strain>
    </source>
</reference>
<proteinExistence type="predicted"/>
<evidence type="ECO:0000256" key="3">
    <source>
        <dbReference type="ARBA" id="ARBA00023008"/>
    </source>
</evidence>
<dbReference type="InterPro" id="IPR017969">
    <property type="entry name" value="Heavy-metal-associated_CS"/>
</dbReference>
<evidence type="ECO:0000256" key="1">
    <source>
        <dbReference type="ARBA" id="ARBA00015313"/>
    </source>
</evidence>
<feature type="domain" description="HMA" evidence="4">
    <location>
        <begin position="73"/>
        <end position="113"/>
    </location>
</feature>
<dbReference type="CDD" id="cd00371">
    <property type="entry name" value="HMA"/>
    <property type="match status" value="2"/>
</dbReference>
<dbReference type="Gene3D" id="3.30.70.100">
    <property type="match status" value="2"/>
</dbReference>
<dbReference type="PROSITE" id="PS01047">
    <property type="entry name" value="HMA_1"/>
    <property type="match status" value="1"/>
</dbReference>
<evidence type="ECO:0000313" key="5">
    <source>
        <dbReference type="EMBL" id="GAA3017113.1"/>
    </source>
</evidence>
<evidence type="ECO:0000259" key="4">
    <source>
        <dbReference type="PROSITE" id="PS50846"/>
    </source>
</evidence>
<evidence type="ECO:0000256" key="2">
    <source>
        <dbReference type="ARBA" id="ARBA00022723"/>
    </source>
</evidence>
<comment type="caution">
    <text evidence="5">The sequence shown here is derived from an EMBL/GenBank/DDBJ whole genome shotgun (WGS) entry which is preliminary data.</text>
</comment>
<keyword evidence="3" id="KW-0186">Copper</keyword>
<protein>
    <recommendedName>
        <fullName evidence="1">Copper chaperone CopZ</fullName>
    </recommendedName>
</protein>
<dbReference type="InterPro" id="IPR006122">
    <property type="entry name" value="HMA_Cu_ion-bd"/>
</dbReference>
<dbReference type="Pfam" id="PF00403">
    <property type="entry name" value="HMA"/>
    <property type="match status" value="2"/>
</dbReference>